<dbReference type="EMBL" id="JAIWYP010000001">
    <property type="protein sequence ID" value="KAH3889815.1"/>
    <property type="molecule type" value="Genomic_DNA"/>
</dbReference>
<comment type="caution">
    <text evidence="1">The sequence shown here is derived from an EMBL/GenBank/DDBJ whole genome shotgun (WGS) entry which is preliminary data.</text>
</comment>
<evidence type="ECO:0000313" key="2">
    <source>
        <dbReference type="Proteomes" id="UP000828390"/>
    </source>
</evidence>
<reference evidence="1" key="2">
    <citation type="submission" date="2020-11" db="EMBL/GenBank/DDBJ databases">
        <authorList>
            <person name="McCartney M.A."/>
            <person name="Auch B."/>
            <person name="Kono T."/>
            <person name="Mallez S."/>
            <person name="Becker A."/>
            <person name="Gohl D.M."/>
            <person name="Silverstein K.A.T."/>
            <person name="Koren S."/>
            <person name="Bechman K.B."/>
            <person name="Herman A."/>
            <person name="Abrahante J.E."/>
            <person name="Garbe J."/>
        </authorList>
    </citation>
    <scope>NUCLEOTIDE SEQUENCE</scope>
    <source>
        <strain evidence="1">Duluth1</strain>
        <tissue evidence="1">Whole animal</tissue>
    </source>
</reference>
<dbReference type="AlphaFoldDB" id="A0A9D4S423"/>
<accession>A0A9D4S423</accession>
<sequence length="89" mass="9914">MPVNYTAPDPPHGPQAYLSELYCPRLSTRTSSLSQQTILAQTIHMDLQPIPAKYTAPDHPHGTPAYPTELYCPKQSTRISILSQRTILP</sequence>
<organism evidence="1 2">
    <name type="scientific">Dreissena polymorpha</name>
    <name type="common">Zebra mussel</name>
    <name type="synonym">Mytilus polymorpha</name>
    <dbReference type="NCBI Taxonomy" id="45954"/>
    <lineage>
        <taxon>Eukaryota</taxon>
        <taxon>Metazoa</taxon>
        <taxon>Spiralia</taxon>
        <taxon>Lophotrochozoa</taxon>
        <taxon>Mollusca</taxon>
        <taxon>Bivalvia</taxon>
        <taxon>Autobranchia</taxon>
        <taxon>Heteroconchia</taxon>
        <taxon>Euheterodonta</taxon>
        <taxon>Imparidentia</taxon>
        <taxon>Neoheterodontei</taxon>
        <taxon>Myida</taxon>
        <taxon>Dreissenoidea</taxon>
        <taxon>Dreissenidae</taxon>
        <taxon>Dreissena</taxon>
    </lineage>
</organism>
<proteinExistence type="predicted"/>
<gene>
    <name evidence="1" type="ORF">DPMN_013879</name>
</gene>
<keyword evidence="2" id="KW-1185">Reference proteome</keyword>
<dbReference type="Proteomes" id="UP000828390">
    <property type="component" value="Unassembled WGS sequence"/>
</dbReference>
<protein>
    <submittedName>
        <fullName evidence="1">Uncharacterized protein</fullName>
    </submittedName>
</protein>
<name>A0A9D4S423_DREPO</name>
<reference evidence="1" key="1">
    <citation type="journal article" date="2019" name="bioRxiv">
        <title>The Genome of the Zebra Mussel, Dreissena polymorpha: A Resource for Invasive Species Research.</title>
        <authorList>
            <person name="McCartney M.A."/>
            <person name="Auch B."/>
            <person name="Kono T."/>
            <person name="Mallez S."/>
            <person name="Zhang Y."/>
            <person name="Obille A."/>
            <person name="Becker A."/>
            <person name="Abrahante J.E."/>
            <person name="Garbe J."/>
            <person name="Badalamenti J.P."/>
            <person name="Herman A."/>
            <person name="Mangelson H."/>
            <person name="Liachko I."/>
            <person name="Sullivan S."/>
            <person name="Sone E.D."/>
            <person name="Koren S."/>
            <person name="Silverstein K.A.T."/>
            <person name="Beckman K.B."/>
            <person name="Gohl D.M."/>
        </authorList>
    </citation>
    <scope>NUCLEOTIDE SEQUENCE</scope>
    <source>
        <strain evidence="1">Duluth1</strain>
        <tissue evidence="1">Whole animal</tissue>
    </source>
</reference>
<evidence type="ECO:0000313" key="1">
    <source>
        <dbReference type="EMBL" id="KAH3889815.1"/>
    </source>
</evidence>